<reference evidence="1 2" key="1">
    <citation type="submission" date="2023-07" db="EMBL/GenBank/DDBJ databases">
        <title>Genomic Encyclopedia of Type Strains, Phase IV (KMG-IV): sequencing the most valuable type-strain genomes for metagenomic binning, comparative biology and taxonomic classification.</title>
        <authorList>
            <person name="Goeker M."/>
        </authorList>
    </citation>
    <scope>NUCLEOTIDE SEQUENCE [LARGE SCALE GENOMIC DNA]</scope>
    <source>
        <strain evidence="1 2">DSM 16980</strain>
    </source>
</reference>
<comment type="caution">
    <text evidence="1">The sequence shown here is derived from an EMBL/GenBank/DDBJ whole genome shotgun (WGS) entry which is preliminary data.</text>
</comment>
<keyword evidence="2" id="KW-1185">Reference proteome</keyword>
<dbReference type="RefSeq" id="WP_307222827.1">
    <property type="nucleotide sequence ID" value="NZ_JAUSUE010000003.1"/>
</dbReference>
<sequence>MIKNNLSSIVLSVNEEICPIIEFTAQYIPVNTGDRQDNKTN</sequence>
<proteinExistence type="predicted"/>
<name>A0ABT9Y4V7_9FIRM</name>
<accession>A0ABT9Y4V7</accession>
<protein>
    <submittedName>
        <fullName evidence="1">Uncharacterized protein</fullName>
    </submittedName>
</protein>
<dbReference type="Proteomes" id="UP001239167">
    <property type="component" value="Unassembled WGS sequence"/>
</dbReference>
<dbReference type="EMBL" id="JAUSUE010000003">
    <property type="protein sequence ID" value="MDQ0202866.1"/>
    <property type="molecule type" value="Genomic_DNA"/>
</dbReference>
<evidence type="ECO:0000313" key="2">
    <source>
        <dbReference type="Proteomes" id="UP001239167"/>
    </source>
</evidence>
<organism evidence="1 2">
    <name type="scientific">Pectinatus haikarae</name>
    <dbReference type="NCBI Taxonomy" id="349096"/>
    <lineage>
        <taxon>Bacteria</taxon>
        <taxon>Bacillati</taxon>
        <taxon>Bacillota</taxon>
        <taxon>Negativicutes</taxon>
        <taxon>Selenomonadales</taxon>
        <taxon>Selenomonadaceae</taxon>
        <taxon>Pectinatus</taxon>
    </lineage>
</organism>
<evidence type="ECO:0000313" key="1">
    <source>
        <dbReference type="EMBL" id="MDQ0202866.1"/>
    </source>
</evidence>
<gene>
    <name evidence="1" type="ORF">J2S01_000562</name>
</gene>